<name>A0ABW0MDG7_9BURK</name>
<dbReference type="Pfam" id="PF01458">
    <property type="entry name" value="SUFBD_core"/>
    <property type="match status" value="1"/>
</dbReference>
<sequence length="448" mass="48709">MITETASRYREQFAQLETQFAGADLLWLQQARHAALERFCALGFPDTAQEDWKYTNVGMIAKRGFNFVPQASNGADGFTIGKLGELAEVAELAELTLSDDYLLVYINGRYAPALSKLKALPQGATVLSLAAALADHASKFDAMPAGSNGFAALNAAFWNDGAYIELAPTVEVEAPIHLLFIATEADLMTHPRHIIHAGPGARATIVEHYIGADDIAYFTNAVTQIVLEPGAAIEHYKLQQESGHAFHIASIDVQQAQNSRFTSHSFALGGLLSRNDIGTCFNQEGCQATLNGLYMASGRQHMDHHTSIDHAQPGGVSREFYKGVLGGAARAVFNGKVIVRPDAQKSDAYLSNRNLLLSDTAEVDTKPQLEIYADDVKCTHGATVGQLDENQVFYLRSRGVDAAQAITLLTYAFASEIVERVGIALLQERLEELLINRLPGGHQIRELL</sequence>
<dbReference type="PANTHER" id="PTHR43575">
    <property type="entry name" value="PROTEIN ABCI7, CHLOROPLASTIC"/>
    <property type="match status" value="1"/>
</dbReference>
<comment type="similarity">
    <text evidence="1">Belongs to the iron-sulfur cluster assembly SufBD family.</text>
</comment>
<dbReference type="Pfam" id="PF19295">
    <property type="entry name" value="SufBD_N"/>
    <property type="match status" value="1"/>
</dbReference>
<dbReference type="EMBL" id="JBHSMT010000028">
    <property type="protein sequence ID" value="MFC5475645.1"/>
    <property type="molecule type" value="Genomic_DNA"/>
</dbReference>
<evidence type="ECO:0000259" key="2">
    <source>
        <dbReference type="Pfam" id="PF01458"/>
    </source>
</evidence>
<dbReference type="NCBIfam" id="TIGR01981">
    <property type="entry name" value="sufD"/>
    <property type="match status" value="1"/>
</dbReference>
<dbReference type="PANTHER" id="PTHR43575:SF1">
    <property type="entry name" value="PROTEIN ABCI7, CHLOROPLASTIC"/>
    <property type="match status" value="1"/>
</dbReference>
<feature type="domain" description="SUF system FeS cluster assembly SufBD N-terminal" evidence="3">
    <location>
        <begin position="6"/>
        <end position="177"/>
    </location>
</feature>
<organism evidence="4 5">
    <name type="scientific">Paraherbaspirillum soli</name>
    <dbReference type="NCBI Taxonomy" id="631222"/>
    <lineage>
        <taxon>Bacteria</taxon>
        <taxon>Pseudomonadati</taxon>
        <taxon>Pseudomonadota</taxon>
        <taxon>Betaproteobacteria</taxon>
        <taxon>Burkholderiales</taxon>
        <taxon>Oxalobacteraceae</taxon>
        <taxon>Paraherbaspirillum</taxon>
    </lineage>
</organism>
<feature type="domain" description="SUF system FeS cluster assembly SufBD core" evidence="2">
    <location>
        <begin position="180"/>
        <end position="413"/>
    </location>
</feature>
<dbReference type="InterPro" id="IPR011542">
    <property type="entry name" value="SUF_FeS_clus_asmbl_SufD"/>
</dbReference>
<comment type="caution">
    <text evidence="4">The sequence shown here is derived from an EMBL/GenBank/DDBJ whole genome shotgun (WGS) entry which is preliminary data.</text>
</comment>
<keyword evidence="5" id="KW-1185">Reference proteome</keyword>
<proteinExistence type="inferred from homology"/>
<evidence type="ECO:0000313" key="5">
    <source>
        <dbReference type="Proteomes" id="UP001596045"/>
    </source>
</evidence>
<evidence type="ECO:0000313" key="4">
    <source>
        <dbReference type="EMBL" id="MFC5475645.1"/>
    </source>
</evidence>
<evidence type="ECO:0000256" key="1">
    <source>
        <dbReference type="ARBA" id="ARBA00043967"/>
    </source>
</evidence>
<dbReference type="Proteomes" id="UP001596045">
    <property type="component" value="Unassembled WGS sequence"/>
</dbReference>
<dbReference type="InterPro" id="IPR000825">
    <property type="entry name" value="SUF_FeS_clus_asmbl_SufBD_core"/>
</dbReference>
<protein>
    <submittedName>
        <fullName evidence="4">Fe-S cluster assembly protein SufD</fullName>
    </submittedName>
</protein>
<dbReference type="InterPro" id="IPR055346">
    <property type="entry name" value="Fe-S_cluster_assembly_SufBD"/>
</dbReference>
<reference evidence="5" key="1">
    <citation type="journal article" date="2019" name="Int. J. Syst. Evol. Microbiol.">
        <title>The Global Catalogue of Microorganisms (GCM) 10K type strain sequencing project: providing services to taxonomists for standard genome sequencing and annotation.</title>
        <authorList>
            <consortium name="The Broad Institute Genomics Platform"/>
            <consortium name="The Broad Institute Genome Sequencing Center for Infectious Disease"/>
            <person name="Wu L."/>
            <person name="Ma J."/>
        </authorList>
    </citation>
    <scope>NUCLEOTIDE SEQUENCE [LARGE SCALE GENOMIC DNA]</scope>
    <source>
        <strain evidence="5">JCM 17066</strain>
    </source>
</reference>
<dbReference type="SUPFAM" id="SSF101960">
    <property type="entry name" value="Stabilizer of iron transporter SufD"/>
    <property type="match status" value="1"/>
</dbReference>
<accession>A0ABW0MDG7</accession>
<evidence type="ECO:0000259" key="3">
    <source>
        <dbReference type="Pfam" id="PF19295"/>
    </source>
</evidence>
<dbReference type="InterPro" id="IPR045595">
    <property type="entry name" value="SufBD_N"/>
</dbReference>
<gene>
    <name evidence="4" type="primary">sufD</name>
    <name evidence="4" type="ORF">ACFPM8_16915</name>
</gene>
<dbReference type="InterPro" id="IPR037284">
    <property type="entry name" value="SUF_FeS_clus_asmbl_SufBD_sf"/>
</dbReference>
<dbReference type="RefSeq" id="WP_378999123.1">
    <property type="nucleotide sequence ID" value="NZ_JBHSMT010000028.1"/>
</dbReference>